<feature type="domain" description="EF-hand" evidence="12">
    <location>
        <begin position="309"/>
        <end position="344"/>
    </location>
</feature>
<evidence type="ECO:0000256" key="7">
    <source>
        <dbReference type="ARBA" id="ARBA00023769"/>
    </source>
</evidence>
<evidence type="ECO:0000256" key="10">
    <source>
        <dbReference type="SAM" id="MobiDB-lite"/>
    </source>
</evidence>
<dbReference type="InterPro" id="IPR027240">
    <property type="entry name" value="CAB45_EFh"/>
</dbReference>
<evidence type="ECO:0000256" key="11">
    <source>
        <dbReference type="SAM" id="Phobius"/>
    </source>
</evidence>
<dbReference type="PANTHER" id="PTHR10827:SF98">
    <property type="entry name" value="45 KDA CALCIUM-BINDING PROTEIN"/>
    <property type="match status" value="1"/>
</dbReference>
<evidence type="ECO:0000313" key="13">
    <source>
        <dbReference type="EMBL" id="PNF13959.1"/>
    </source>
</evidence>
<dbReference type="Proteomes" id="UP000235965">
    <property type="component" value="Unassembled WGS sequence"/>
</dbReference>
<comment type="caution">
    <text evidence="13">The sequence shown here is derived from an EMBL/GenBank/DDBJ whole genome shotgun (WGS) entry which is preliminary data.</text>
</comment>
<dbReference type="InterPro" id="IPR018247">
    <property type="entry name" value="EF_Hand_1_Ca_BS"/>
</dbReference>
<evidence type="ECO:0000256" key="9">
    <source>
        <dbReference type="ARBA" id="ARBA00031511"/>
    </source>
</evidence>
<keyword evidence="11" id="KW-0472">Membrane</keyword>
<dbReference type="InterPro" id="IPR011992">
    <property type="entry name" value="EF-hand-dom_pair"/>
</dbReference>
<dbReference type="PROSITE" id="PS00018">
    <property type="entry name" value="EF_HAND_1"/>
    <property type="match status" value="2"/>
</dbReference>
<dbReference type="GO" id="GO:0005783">
    <property type="term" value="C:endoplasmic reticulum"/>
    <property type="evidence" value="ECO:0007669"/>
    <property type="project" value="TreeGrafter"/>
</dbReference>
<dbReference type="InParanoid" id="A0A2J7PC96"/>
<dbReference type="AlphaFoldDB" id="A0A2J7PC96"/>
<evidence type="ECO:0000256" key="2">
    <source>
        <dbReference type="ARBA" id="ARBA00022729"/>
    </source>
</evidence>
<dbReference type="SMART" id="SM00054">
    <property type="entry name" value="EFh"/>
    <property type="match status" value="4"/>
</dbReference>
<dbReference type="InterPro" id="IPR002048">
    <property type="entry name" value="EF_hand_dom"/>
</dbReference>
<evidence type="ECO:0000256" key="1">
    <source>
        <dbReference type="ARBA" id="ARBA00022723"/>
    </source>
</evidence>
<evidence type="ECO:0000259" key="12">
    <source>
        <dbReference type="PROSITE" id="PS50222"/>
    </source>
</evidence>
<protein>
    <recommendedName>
        <fullName evidence="8">45 kDa calcium-binding protein</fullName>
    </recommendedName>
    <alternativeName>
        <fullName evidence="9">Stromal cell-derived factor 4</fullName>
    </alternativeName>
</protein>
<dbReference type="PROSITE" id="PS50222">
    <property type="entry name" value="EF_HAND_2"/>
    <property type="match status" value="3"/>
</dbReference>
<accession>A0A2J7PC96</accession>
<dbReference type="PANTHER" id="PTHR10827">
    <property type="entry name" value="RETICULOCALBIN"/>
    <property type="match status" value="1"/>
</dbReference>
<name>A0A2J7PC96_9NEOP</name>
<feature type="domain" description="EF-hand" evidence="12">
    <location>
        <begin position="229"/>
        <end position="264"/>
    </location>
</feature>
<dbReference type="GO" id="GO:0017156">
    <property type="term" value="P:calcium-ion regulated exocytosis"/>
    <property type="evidence" value="ECO:0007669"/>
    <property type="project" value="TreeGrafter"/>
</dbReference>
<evidence type="ECO:0000313" key="14">
    <source>
        <dbReference type="Proteomes" id="UP000235965"/>
    </source>
</evidence>
<keyword evidence="6" id="KW-0325">Glycoprotein</keyword>
<evidence type="ECO:0000256" key="6">
    <source>
        <dbReference type="ARBA" id="ARBA00023180"/>
    </source>
</evidence>
<keyword evidence="14" id="KW-1185">Reference proteome</keyword>
<keyword evidence="5" id="KW-0333">Golgi apparatus</keyword>
<feature type="transmembrane region" description="Helical" evidence="11">
    <location>
        <begin position="20"/>
        <end position="41"/>
    </location>
</feature>
<keyword evidence="2" id="KW-0732">Signal</keyword>
<keyword evidence="4" id="KW-0106">Calcium</keyword>
<feature type="compositionally biased region" description="Basic and acidic residues" evidence="10">
    <location>
        <begin position="262"/>
        <end position="283"/>
    </location>
</feature>
<dbReference type="GO" id="GO:0005509">
    <property type="term" value="F:calcium ion binding"/>
    <property type="evidence" value="ECO:0007669"/>
    <property type="project" value="InterPro"/>
</dbReference>
<dbReference type="Gene3D" id="1.10.238.10">
    <property type="entry name" value="EF-hand"/>
    <property type="match status" value="2"/>
</dbReference>
<feature type="domain" description="EF-hand" evidence="12">
    <location>
        <begin position="96"/>
        <end position="131"/>
    </location>
</feature>
<gene>
    <name evidence="13" type="ORF">B7P43_G08675</name>
</gene>
<comment type="subcellular location">
    <subcellularLocation>
        <location evidence="7">Golgi apparatus lumen</location>
    </subcellularLocation>
</comment>
<organism evidence="13 14">
    <name type="scientific">Cryptotermes secundus</name>
    <dbReference type="NCBI Taxonomy" id="105785"/>
    <lineage>
        <taxon>Eukaryota</taxon>
        <taxon>Metazoa</taxon>
        <taxon>Ecdysozoa</taxon>
        <taxon>Arthropoda</taxon>
        <taxon>Hexapoda</taxon>
        <taxon>Insecta</taxon>
        <taxon>Pterygota</taxon>
        <taxon>Neoptera</taxon>
        <taxon>Polyneoptera</taxon>
        <taxon>Dictyoptera</taxon>
        <taxon>Blattodea</taxon>
        <taxon>Blattoidea</taxon>
        <taxon>Termitoidae</taxon>
        <taxon>Kalotermitidae</taxon>
        <taxon>Cryptotermitinae</taxon>
        <taxon>Cryptotermes</taxon>
    </lineage>
</organism>
<keyword evidence="11" id="KW-1133">Transmembrane helix</keyword>
<dbReference type="EMBL" id="NEVH01027063">
    <property type="protein sequence ID" value="PNF13959.1"/>
    <property type="molecule type" value="Genomic_DNA"/>
</dbReference>
<evidence type="ECO:0000256" key="4">
    <source>
        <dbReference type="ARBA" id="ARBA00022837"/>
    </source>
</evidence>
<feature type="region of interest" description="Disordered" evidence="10">
    <location>
        <begin position="251"/>
        <end position="283"/>
    </location>
</feature>
<keyword evidence="11" id="KW-0812">Transmembrane</keyword>
<reference evidence="13 14" key="1">
    <citation type="submission" date="2017-12" db="EMBL/GenBank/DDBJ databases">
        <title>Hemimetabolous genomes reveal molecular basis of termite eusociality.</title>
        <authorList>
            <person name="Harrison M.C."/>
            <person name="Jongepier E."/>
            <person name="Robertson H.M."/>
            <person name="Arning N."/>
            <person name="Bitard-Feildel T."/>
            <person name="Chao H."/>
            <person name="Childers C.P."/>
            <person name="Dinh H."/>
            <person name="Doddapaneni H."/>
            <person name="Dugan S."/>
            <person name="Gowin J."/>
            <person name="Greiner C."/>
            <person name="Han Y."/>
            <person name="Hu H."/>
            <person name="Hughes D.S.T."/>
            <person name="Huylmans A.-K."/>
            <person name="Kemena C."/>
            <person name="Kremer L.P.M."/>
            <person name="Lee S.L."/>
            <person name="Lopez-Ezquerra A."/>
            <person name="Mallet L."/>
            <person name="Monroy-Kuhn J.M."/>
            <person name="Moser A."/>
            <person name="Murali S.C."/>
            <person name="Muzny D.M."/>
            <person name="Otani S."/>
            <person name="Piulachs M.-D."/>
            <person name="Poelchau M."/>
            <person name="Qu J."/>
            <person name="Schaub F."/>
            <person name="Wada-Katsumata A."/>
            <person name="Worley K.C."/>
            <person name="Xie Q."/>
            <person name="Ylla G."/>
            <person name="Poulsen M."/>
            <person name="Gibbs R.A."/>
            <person name="Schal C."/>
            <person name="Richards S."/>
            <person name="Belles X."/>
            <person name="Korb J."/>
            <person name="Bornberg-Bauer E."/>
        </authorList>
    </citation>
    <scope>NUCLEOTIDE SEQUENCE [LARGE SCALE GENOMIC DNA]</scope>
    <source>
        <tissue evidence="13">Whole body</tissue>
    </source>
</reference>
<sequence>MPKRIDMFQCRVKASVRWSFAVPFLLYVSLFGMTWMLSLPLKSLPQQTITIYDRKAVAELPNHLGGVRLERGVDINKRFRKEVIIGDVKEGPQFEDPRALLENIFNSADISGDGLLSLQELSDWINEKIQEHINEALKENFGLFVSIDNKPRNGMVSWEEYHTYFLQQKGFSREYAENHDKKHRGLNRSMKEAIMRDRASWSEAAHSDPDHLTLDEFLAFRHPESSHATILTLVDELFDKFDRDGDEILTEDEFSSLQTEGDGEKDGETLTQGENERRREFRDIIDKNHDGKADRKELLMYIDPKNPRHAREEAETLLMLSDTNHDGSLSLQEIFNKMDLFLGSKMVDTARSFHDEF</sequence>
<dbReference type="SUPFAM" id="SSF47473">
    <property type="entry name" value="EF-hand"/>
    <property type="match status" value="2"/>
</dbReference>
<evidence type="ECO:0000256" key="5">
    <source>
        <dbReference type="ARBA" id="ARBA00023034"/>
    </source>
</evidence>
<keyword evidence="3" id="KW-0677">Repeat</keyword>
<dbReference type="OrthoDB" id="9978834at2759"/>
<dbReference type="CDD" id="cd16225">
    <property type="entry name" value="EFh_CREC_cab45"/>
    <property type="match status" value="1"/>
</dbReference>
<keyword evidence="1" id="KW-0479">Metal-binding</keyword>
<dbReference type="GO" id="GO:0005796">
    <property type="term" value="C:Golgi lumen"/>
    <property type="evidence" value="ECO:0007669"/>
    <property type="project" value="UniProtKB-SubCell"/>
</dbReference>
<proteinExistence type="predicted"/>
<evidence type="ECO:0000256" key="3">
    <source>
        <dbReference type="ARBA" id="ARBA00022737"/>
    </source>
</evidence>
<dbReference type="FunCoup" id="A0A2J7PC96">
    <property type="interactions" value="685"/>
</dbReference>
<evidence type="ECO:0000256" key="8">
    <source>
        <dbReference type="ARBA" id="ARBA00023817"/>
    </source>
</evidence>